<proteinExistence type="predicted"/>
<dbReference type="Gene3D" id="2.40.160.60">
    <property type="entry name" value="Outer membrane protein transport protein (OMPP1/FadL/TodX)"/>
    <property type="match status" value="1"/>
</dbReference>
<dbReference type="EMBL" id="MFNF01000001">
    <property type="protein sequence ID" value="OGH04619.1"/>
    <property type="molecule type" value="Genomic_DNA"/>
</dbReference>
<organism evidence="2 3">
    <name type="scientific">Candidatus Lambdaproteobacteria bacterium RIFOXYD2_FULL_56_26</name>
    <dbReference type="NCBI Taxonomy" id="1817773"/>
    <lineage>
        <taxon>Bacteria</taxon>
        <taxon>Pseudomonadati</taxon>
        <taxon>Pseudomonadota</taxon>
        <taxon>Candidatus Lambdaproteobacteria</taxon>
    </lineage>
</organism>
<feature type="signal peptide" evidence="1">
    <location>
        <begin position="1"/>
        <end position="27"/>
    </location>
</feature>
<comment type="caution">
    <text evidence="2">The sequence shown here is derived from an EMBL/GenBank/DDBJ whole genome shotgun (WGS) entry which is preliminary data.</text>
</comment>
<evidence type="ECO:0000313" key="3">
    <source>
        <dbReference type="Proteomes" id="UP000177583"/>
    </source>
</evidence>
<feature type="chain" id="PRO_5009524925" description="DUF5723 domain-containing protein" evidence="1">
    <location>
        <begin position="28"/>
        <end position="364"/>
    </location>
</feature>
<sequence length="364" mass="39696">MATKRLNPFGAALLGGLLLLWPQTSRADEPQHLRQSVRALGMGNAFVAAVNDENSLYYNPAGLASVQRSFFELLSVTVTANQNLIDLGQTDSADQTAAVGNLVGNKIYAEEGLGLLSFTAPYWGWSFYQNAVFDAQVHNPTIPYFEALVYGQVTAIGGFAFTLWDQQLDIGTSLKYVYRQGIGKTIHIVDALDPEFSDDLQNELVDKSQIAPDVGVTYHYDRWYNFQLKASAVMKNIGGMDFGSSGSFPTTVDLGLASESEVLGFDLLVAADLVDSTFQTTAKKSLARNLNLGAELGMWKRSNGGHHFLAFRAGKKGPYPTYGFSLNPPLLPIMIDFASWSEEVGAVAGAKEDQRTSLQLSFNF</sequence>
<evidence type="ECO:0008006" key="4">
    <source>
        <dbReference type="Google" id="ProtNLM"/>
    </source>
</evidence>
<name>A0A1F6H2L9_9PROT</name>
<reference evidence="2 3" key="1">
    <citation type="journal article" date="2016" name="Nat. Commun.">
        <title>Thousands of microbial genomes shed light on interconnected biogeochemical processes in an aquifer system.</title>
        <authorList>
            <person name="Anantharaman K."/>
            <person name="Brown C.T."/>
            <person name="Hug L.A."/>
            <person name="Sharon I."/>
            <person name="Castelle C.J."/>
            <person name="Probst A.J."/>
            <person name="Thomas B.C."/>
            <person name="Singh A."/>
            <person name="Wilkins M.J."/>
            <person name="Karaoz U."/>
            <person name="Brodie E.L."/>
            <person name="Williams K.H."/>
            <person name="Hubbard S.S."/>
            <person name="Banfield J.F."/>
        </authorList>
    </citation>
    <scope>NUCLEOTIDE SEQUENCE [LARGE SCALE GENOMIC DNA]</scope>
</reference>
<accession>A0A1F6H2L9</accession>
<gene>
    <name evidence="2" type="ORF">A2557_06405</name>
</gene>
<dbReference type="AlphaFoldDB" id="A0A1F6H2L9"/>
<keyword evidence="1" id="KW-0732">Signal</keyword>
<protein>
    <recommendedName>
        <fullName evidence="4">DUF5723 domain-containing protein</fullName>
    </recommendedName>
</protein>
<dbReference type="SUPFAM" id="SSF56935">
    <property type="entry name" value="Porins"/>
    <property type="match status" value="1"/>
</dbReference>
<evidence type="ECO:0000313" key="2">
    <source>
        <dbReference type="EMBL" id="OGH04619.1"/>
    </source>
</evidence>
<dbReference type="Proteomes" id="UP000177583">
    <property type="component" value="Unassembled WGS sequence"/>
</dbReference>
<evidence type="ECO:0000256" key="1">
    <source>
        <dbReference type="SAM" id="SignalP"/>
    </source>
</evidence>